<dbReference type="PANTHER" id="PTHR40050">
    <property type="entry name" value="INNER SPORE COAT PROTEIN H"/>
    <property type="match status" value="1"/>
</dbReference>
<comment type="caution">
    <text evidence="5">The sequence shown here is derived from an EMBL/GenBank/DDBJ whole genome shotgun (WGS) entry which is preliminary data.</text>
</comment>
<dbReference type="Pfam" id="PF08757">
    <property type="entry name" value="CotH"/>
    <property type="match status" value="1"/>
</dbReference>
<evidence type="ECO:0000313" key="5">
    <source>
        <dbReference type="EMBL" id="ORX61215.1"/>
    </source>
</evidence>
<dbReference type="Gene3D" id="3.90.1220.10">
    <property type="entry name" value="Cellulose docking domain, dockering"/>
    <property type="match status" value="2"/>
</dbReference>
<dbReference type="AlphaFoldDB" id="A0A1Y1VP73"/>
<evidence type="ECO:0000313" key="6">
    <source>
        <dbReference type="Proteomes" id="UP000193719"/>
    </source>
</evidence>
<organism evidence="5 6">
    <name type="scientific">Piromyces finnis</name>
    <dbReference type="NCBI Taxonomy" id="1754191"/>
    <lineage>
        <taxon>Eukaryota</taxon>
        <taxon>Fungi</taxon>
        <taxon>Fungi incertae sedis</taxon>
        <taxon>Chytridiomycota</taxon>
        <taxon>Chytridiomycota incertae sedis</taxon>
        <taxon>Neocallimastigomycetes</taxon>
        <taxon>Neocallimastigales</taxon>
        <taxon>Neocallimastigaceae</taxon>
        <taxon>Piromyces</taxon>
    </lineage>
</organism>
<keyword evidence="6" id="KW-1185">Reference proteome</keyword>
<dbReference type="PANTHER" id="PTHR40050:SF1">
    <property type="entry name" value="INNER SPORE COAT PROTEIN H"/>
    <property type="match status" value="1"/>
</dbReference>
<dbReference type="InterPro" id="IPR002883">
    <property type="entry name" value="CBM10/Dockerin_dom"/>
</dbReference>
<evidence type="ECO:0000256" key="3">
    <source>
        <dbReference type="ARBA" id="ARBA00022801"/>
    </source>
</evidence>
<proteinExistence type="predicted"/>
<dbReference type="OrthoDB" id="2125039at2759"/>
<feature type="domain" description="CBM10" evidence="4">
    <location>
        <begin position="552"/>
        <end position="588"/>
    </location>
</feature>
<keyword evidence="3" id="KW-0378">Hydrolase</keyword>
<protein>
    <submittedName>
        <fullName evidence="5">Coth-domain-containing protein</fullName>
    </submittedName>
</protein>
<keyword evidence="2" id="KW-0677">Repeat</keyword>
<dbReference type="InterPro" id="IPR009034">
    <property type="entry name" value="Dockerin_dom_fun_sf"/>
</dbReference>
<dbReference type="PROSITE" id="PS51763">
    <property type="entry name" value="CBM10"/>
    <property type="match status" value="2"/>
</dbReference>
<accession>A0A1Y1VP73</accession>
<evidence type="ECO:0000256" key="1">
    <source>
        <dbReference type="ARBA" id="ARBA00022729"/>
    </source>
</evidence>
<feature type="domain" description="CBM10" evidence="4">
    <location>
        <begin position="506"/>
        <end position="545"/>
    </location>
</feature>
<dbReference type="InterPro" id="IPR014867">
    <property type="entry name" value="Spore_coat_CotH_CotH2/3/7"/>
</dbReference>
<keyword evidence="1" id="KW-0732">Signal</keyword>
<reference evidence="5 6" key="2">
    <citation type="submission" date="2016-08" db="EMBL/GenBank/DDBJ databases">
        <title>Pervasive Adenine N6-methylation of Active Genes in Fungi.</title>
        <authorList>
            <consortium name="DOE Joint Genome Institute"/>
            <person name="Mondo S.J."/>
            <person name="Dannebaum R.O."/>
            <person name="Kuo R.C."/>
            <person name="Labutti K."/>
            <person name="Haridas S."/>
            <person name="Kuo A."/>
            <person name="Salamov A."/>
            <person name="Ahrendt S.R."/>
            <person name="Lipzen A."/>
            <person name="Sullivan W."/>
            <person name="Andreopoulos W.B."/>
            <person name="Clum A."/>
            <person name="Lindquist E."/>
            <person name="Daum C."/>
            <person name="Ramamoorthy G.K."/>
            <person name="Gryganskyi A."/>
            <person name="Culley D."/>
            <person name="Magnuson J.K."/>
            <person name="James T.Y."/>
            <person name="O'Malley M.A."/>
            <person name="Stajich J.E."/>
            <person name="Spatafora J.W."/>
            <person name="Visel A."/>
            <person name="Grigoriev I.V."/>
        </authorList>
    </citation>
    <scope>NUCLEOTIDE SEQUENCE [LARGE SCALE GENOMIC DNA]</scope>
    <source>
        <strain evidence="6">finn</strain>
    </source>
</reference>
<dbReference type="SUPFAM" id="SSF64571">
    <property type="entry name" value="Cellulose docking domain, dockering"/>
    <property type="match status" value="2"/>
</dbReference>
<name>A0A1Y1VP73_9FUNG</name>
<sequence>MLDKKVPEIRITMPESSWNEMVEKAQIEYQSDRTGFGVEADMKFIYEKNEEDFKINFKLGGKSTTSFSKPGYNIKIKDGKNLHGTKNFRLRSDQRDVSMMRSKITTDILQKSGLIAVETGYTELYVNDEYMGLWVISDSIKNHWIKRKFGDNGEEIKTLYECNGDVIRFDDGSAKTKCINKNDEYSDYMEPFNTFVDQVNAAKTRQDLEEIMDVDNFIKYMAWEWLMGSFDHFLSYYGHNLCWYKQPNDKWIYIPYDHDIEMGQDEYIGFYPNRTFNHGNDIDFTNLSFKEFELDHPIIQVLINDDDTVFRELLDDIISKVFNPDTLLLHIDEVRSLIGPYVKKDRESGAGKINKIGKDTRFTYDHFLLNTEYTYIYDWITGFRSYGLKDWIRRRYNFAAAYYGINTNSTSSNEKHKLIEPRPEPIKYSYRTIVFMDEADIEEIYYLNFDNKYLPEYTPDEGYADDRIPILGVNQYNLEREESINSTINNNSTETSTTQPSLDENVCWSEALGYKCCSSGCNSIVIFTDENGSWSAENNEWCGIPASCDYSECPGLKLGYKCCKDCVVFSEDDDGLWGIENNYWCSIKPTCNL</sequence>
<gene>
    <name evidence="5" type="ORF">BCR36DRAFT_341685</name>
</gene>
<dbReference type="EMBL" id="MCFH01000001">
    <property type="protein sequence ID" value="ORX61215.1"/>
    <property type="molecule type" value="Genomic_DNA"/>
</dbReference>
<evidence type="ECO:0000259" key="4">
    <source>
        <dbReference type="PROSITE" id="PS51763"/>
    </source>
</evidence>
<dbReference type="GO" id="GO:0016787">
    <property type="term" value="F:hydrolase activity"/>
    <property type="evidence" value="ECO:0007669"/>
    <property type="project" value="UniProtKB-KW"/>
</dbReference>
<dbReference type="Proteomes" id="UP000193719">
    <property type="component" value="Unassembled WGS sequence"/>
</dbReference>
<evidence type="ECO:0000256" key="2">
    <source>
        <dbReference type="ARBA" id="ARBA00022737"/>
    </source>
</evidence>
<dbReference type="Pfam" id="PF02013">
    <property type="entry name" value="CBM_10"/>
    <property type="match status" value="2"/>
</dbReference>
<reference evidence="5 6" key="1">
    <citation type="submission" date="2016-08" db="EMBL/GenBank/DDBJ databases">
        <title>Genomes of anaerobic fungi encode conserved fungal cellulosomes for biomass hydrolysis.</title>
        <authorList>
            <consortium name="DOE Joint Genome Institute"/>
            <person name="Haitjema C.H."/>
            <person name="Gilmore S.P."/>
            <person name="Henske J.K."/>
            <person name="Solomon K.V."/>
            <person name="De Groot R."/>
            <person name="Kuo A."/>
            <person name="Mondo S.J."/>
            <person name="Salamov A.A."/>
            <person name="Labutti K."/>
            <person name="Zhao Z."/>
            <person name="Chiniquy J."/>
            <person name="Barry K."/>
            <person name="Brewer H.M."/>
            <person name="Purvine S.O."/>
            <person name="Wright A.T."/>
            <person name="Boxma B."/>
            <person name="Van Alen T."/>
            <person name="Hackstein J.H."/>
            <person name="Baker S.E."/>
            <person name="Grigoriev I.V."/>
            <person name="O'Malley M.A."/>
        </authorList>
    </citation>
    <scope>NUCLEOTIDE SEQUENCE [LARGE SCALE GENOMIC DNA]</scope>
    <source>
        <strain evidence="6">finn</strain>
    </source>
</reference>